<dbReference type="InterPro" id="IPR006816">
    <property type="entry name" value="ELMO_dom"/>
</dbReference>
<comment type="caution">
    <text evidence="3">The sequence shown here is derived from an EMBL/GenBank/DDBJ whole genome shotgun (WGS) entry which is preliminary data.</text>
</comment>
<dbReference type="AlphaFoldDB" id="A0A553PH73"/>
<dbReference type="EMBL" id="VCGU01000004">
    <property type="protein sequence ID" value="TRY77039.1"/>
    <property type="molecule type" value="Genomic_DNA"/>
</dbReference>
<feature type="domain" description="ELMO" evidence="2">
    <location>
        <begin position="148"/>
        <end position="303"/>
    </location>
</feature>
<dbReference type="PANTHER" id="PTHR12771:SF2">
    <property type="entry name" value="ELMO DOMAIN-CONTAINING PROTEIN 3"/>
    <property type="match status" value="1"/>
</dbReference>
<dbReference type="Pfam" id="PF04727">
    <property type="entry name" value="ELMO_CED12"/>
    <property type="match status" value="1"/>
</dbReference>
<sequence length="338" mass="38759">MHALDALDECVAGVTARSIHAPCDESSQPTMDPPTDPPTDPHDEWQDVTQVELALPTHHAPLNSSLLASAPPVLPRETPLITPNRWVDHFRSSMTDPPNVDDLLLTRRQRTLSRLMPCMKTSPSPMYKSHLQVAVHMAQTAFNNDDPTHFQTLQTIYKQLTGDLVDCPRFGSHWEEIGFQGNDPATDLRGVGCLGLLQPLAMLMNPEMYALIRKIHALSRDERQDFPFMVLSINITRIAFDALRKQTIKKYILRDVDQFFDRFNYYFASLLFHFFHVWRTEQKTIKDSGYVLKDLEQLSLKKSDFLLERLEQHLTTYSKSDIQKAKANMDRRTGIATR</sequence>
<dbReference type="InterPro" id="IPR050868">
    <property type="entry name" value="ELMO_domain-containing"/>
</dbReference>
<feature type="region of interest" description="Disordered" evidence="1">
    <location>
        <begin position="21"/>
        <end position="42"/>
    </location>
</feature>
<accession>A0A553PH73</accession>
<gene>
    <name evidence="3" type="ORF">TCAL_15935</name>
</gene>
<dbReference type="PROSITE" id="PS51335">
    <property type="entry name" value="ELMO"/>
    <property type="match status" value="1"/>
</dbReference>
<proteinExistence type="predicted"/>
<evidence type="ECO:0000256" key="1">
    <source>
        <dbReference type="SAM" id="MobiDB-lite"/>
    </source>
</evidence>
<evidence type="ECO:0000259" key="2">
    <source>
        <dbReference type="PROSITE" id="PS51335"/>
    </source>
</evidence>
<evidence type="ECO:0000313" key="3">
    <source>
        <dbReference type="EMBL" id="TRY77039.1"/>
    </source>
</evidence>
<organism evidence="3 4">
    <name type="scientific">Tigriopus californicus</name>
    <name type="common">Marine copepod</name>
    <dbReference type="NCBI Taxonomy" id="6832"/>
    <lineage>
        <taxon>Eukaryota</taxon>
        <taxon>Metazoa</taxon>
        <taxon>Ecdysozoa</taxon>
        <taxon>Arthropoda</taxon>
        <taxon>Crustacea</taxon>
        <taxon>Multicrustacea</taxon>
        <taxon>Hexanauplia</taxon>
        <taxon>Copepoda</taxon>
        <taxon>Harpacticoida</taxon>
        <taxon>Harpacticidae</taxon>
        <taxon>Tigriopus</taxon>
    </lineage>
</organism>
<evidence type="ECO:0000313" key="4">
    <source>
        <dbReference type="Proteomes" id="UP000318571"/>
    </source>
</evidence>
<protein>
    <recommendedName>
        <fullName evidence="2">ELMO domain-containing protein</fullName>
    </recommendedName>
</protein>
<name>A0A553PH73_TIGCA</name>
<dbReference type="PANTHER" id="PTHR12771">
    <property type="entry name" value="ENGULFMENT AND CELL MOTILITY"/>
    <property type="match status" value="1"/>
</dbReference>
<keyword evidence="4" id="KW-1185">Reference proteome</keyword>
<dbReference type="STRING" id="6832.A0A553PH73"/>
<reference evidence="3 4" key="1">
    <citation type="journal article" date="2018" name="Nat. Ecol. Evol.">
        <title>Genomic signatures of mitonuclear coevolution across populations of Tigriopus californicus.</title>
        <authorList>
            <person name="Barreto F.S."/>
            <person name="Watson E.T."/>
            <person name="Lima T.G."/>
            <person name="Willett C.S."/>
            <person name="Edmands S."/>
            <person name="Li W."/>
            <person name="Burton R.S."/>
        </authorList>
    </citation>
    <scope>NUCLEOTIDE SEQUENCE [LARGE SCALE GENOMIC DNA]</scope>
    <source>
        <strain evidence="3 4">San Diego</strain>
    </source>
</reference>
<dbReference type="Proteomes" id="UP000318571">
    <property type="component" value="Chromosome 5"/>
</dbReference>